<dbReference type="GO" id="GO:0030170">
    <property type="term" value="F:pyridoxal phosphate binding"/>
    <property type="evidence" value="ECO:0007669"/>
    <property type="project" value="InterPro"/>
</dbReference>
<dbReference type="InterPro" id="IPR015422">
    <property type="entry name" value="PyrdxlP-dep_Trfase_small"/>
</dbReference>
<comment type="caution">
    <text evidence="3">The sequence shown here is derived from an EMBL/GenBank/DDBJ whole genome shotgun (WGS) entry which is preliminary data.</text>
</comment>
<name>U7D7W1_9BACT</name>
<comment type="cofactor">
    <cofactor evidence="1">
        <name>pyridoxal 5'-phosphate</name>
        <dbReference type="ChEBI" id="CHEBI:597326"/>
    </cofactor>
</comment>
<dbReference type="SUPFAM" id="SSF53383">
    <property type="entry name" value="PLP-dependent transferases"/>
    <property type="match status" value="1"/>
</dbReference>
<dbReference type="Gene3D" id="3.90.1150.10">
    <property type="entry name" value="Aspartate Aminotransferase, domain 1"/>
    <property type="match status" value="1"/>
</dbReference>
<dbReference type="eggNOG" id="COG0001">
    <property type="taxonomic scope" value="Bacteria"/>
</dbReference>
<dbReference type="InterPro" id="IPR015424">
    <property type="entry name" value="PyrdxlP-dep_Trfase"/>
</dbReference>
<dbReference type="EMBL" id="ASJR01000003">
    <property type="protein sequence ID" value="ERP39040.1"/>
    <property type="molecule type" value="Genomic_DNA"/>
</dbReference>
<keyword evidence="2" id="KW-0663">Pyridoxal phosphate</keyword>
<dbReference type="GO" id="GO:0008483">
    <property type="term" value="F:transaminase activity"/>
    <property type="evidence" value="ECO:0007669"/>
    <property type="project" value="InterPro"/>
</dbReference>
<dbReference type="PANTHER" id="PTHR43713:SF3">
    <property type="entry name" value="GLUTAMATE-1-SEMIALDEHYDE 2,1-AMINOMUTASE 1, CHLOROPLASTIC-RELATED"/>
    <property type="match status" value="1"/>
</dbReference>
<accession>U7D7W1</accession>
<dbReference type="STRING" id="1313304.CALK_0534"/>
<dbReference type="Proteomes" id="UP000017148">
    <property type="component" value="Unassembled WGS sequence"/>
</dbReference>
<evidence type="ECO:0000256" key="2">
    <source>
        <dbReference type="ARBA" id="ARBA00022898"/>
    </source>
</evidence>
<reference evidence="3 4" key="1">
    <citation type="journal article" date="2013" name="Environ. Microbiol.">
        <title>Genome analysis of Chitinivibrio alkaliphilus gen. nov., sp. nov., a novel extremely haloalkaliphilic anaerobic chitinolytic bacterium from the candidate phylum Termite Group 3.</title>
        <authorList>
            <person name="Sorokin D.Y."/>
            <person name="Gumerov V.M."/>
            <person name="Rakitin A.L."/>
            <person name="Beletsky A.V."/>
            <person name="Damste J.S."/>
            <person name="Muyzer G."/>
            <person name="Mardanov A.V."/>
            <person name="Ravin N.V."/>
        </authorList>
    </citation>
    <scope>NUCLEOTIDE SEQUENCE [LARGE SCALE GENOMIC DNA]</scope>
    <source>
        <strain evidence="3 4">ACht1</strain>
    </source>
</reference>
<dbReference type="AlphaFoldDB" id="U7D7W1"/>
<evidence type="ECO:0000256" key="1">
    <source>
        <dbReference type="ARBA" id="ARBA00001933"/>
    </source>
</evidence>
<evidence type="ECO:0000313" key="3">
    <source>
        <dbReference type="EMBL" id="ERP39040.1"/>
    </source>
</evidence>
<sequence length="177" mass="19163">MAPGGAQELFSLKPDLTCLGKIMGGGLPAAAFGGRADIMEYLAPQGSVYQAGTLSGNPLAVAAGTAVLSWLDSHRHIYDELETKTAAAVCEMQKKAPAYVSRCGSAFTLFHCTHTVENAAQARKQDRESFSRFWNHCRSRGVFLPPSPFETAFISTAHTDADMETLIQCVDEFSWNL</sequence>
<dbReference type="PATRIC" id="fig|1313304.3.peg.513"/>
<keyword evidence="4" id="KW-1185">Reference proteome</keyword>
<dbReference type="InterPro" id="IPR005814">
    <property type="entry name" value="Aminotrans_3"/>
</dbReference>
<dbReference type="InterPro" id="IPR015421">
    <property type="entry name" value="PyrdxlP-dep_Trfase_major"/>
</dbReference>
<dbReference type="PANTHER" id="PTHR43713">
    <property type="entry name" value="GLUTAMATE-1-SEMIALDEHYDE 2,1-AMINOMUTASE"/>
    <property type="match status" value="1"/>
</dbReference>
<gene>
    <name evidence="3" type="ORF">CALK_0534</name>
</gene>
<protein>
    <submittedName>
        <fullName evidence="3">Glutamate-1-semialdehyde 2,1-aminomutase</fullName>
    </submittedName>
</protein>
<dbReference type="Gene3D" id="3.40.640.10">
    <property type="entry name" value="Type I PLP-dependent aspartate aminotransferase-like (Major domain)"/>
    <property type="match status" value="1"/>
</dbReference>
<organism evidence="3 4">
    <name type="scientific">Chitinivibrio alkaliphilus ACht1</name>
    <dbReference type="NCBI Taxonomy" id="1313304"/>
    <lineage>
        <taxon>Bacteria</taxon>
        <taxon>Pseudomonadati</taxon>
        <taxon>Fibrobacterota</taxon>
        <taxon>Chitinivibrionia</taxon>
        <taxon>Chitinivibrionales</taxon>
        <taxon>Chitinivibrionaceae</taxon>
        <taxon>Chitinivibrio</taxon>
    </lineage>
</organism>
<proteinExistence type="predicted"/>
<evidence type="ECO:0000313" key="4">
    <source>
        <dbReference type="Proteomes" id="UP000017148"/>
    </source>
</evidence>
<dbReference type="Pfam" id="PF00202">
    <property type="entry name" value="Aminotran_3"/>
    <property type="match status" value="1"/>
</dbReference>